<feature type="region of interest" description="Disordered" evidence="5">
    <location>
        <begin position="674"/>
        <end position="766"/>
    </location>
</feature>
<evidence type="ECO:0000259" key="6">
    <source>
        <dbReference type="Pfam" id="PF08167"/>
    </source>
</evidence>
<proteinExistence type="inferred from homology"/>
<evidence type="ECO:0000256" key="2">
    <source>
        <dbReference type="ARBA" id="ARBA00010511"/>
    </source>
</evidence>
<dbReference type="InterPro" id="IPR012583">
    <property type="entry name" value="RIX1_N"/>
</dbReference>
<comment type="subcellular location">
    <subcellularLocation>
        <location evidence="1">Nucleus</location>
    </subcellularLocation>
</comment>
<feature type="compositionally biased region" description="Polar residues" evidence="5">
    <location>
        <begin position="712"/>
        <end position="727"/>
    </location>
</feature>
<feature type="compositionally biased region" description="Acidic residues" evidence="5">
    <location>
        <begin position="746"/>
        <end position="756"/>
    </location>
</feature>
<keyword evidence="8" id="KW-1185">Reference proteome</keyword>
<keyword evidence="4" id="KW-0539">Nucleus</keyword>
<gene>
    <name evidence="7" type="ORF">BOTBODRAFT_126918</name>
</gene>
<dbReference type="AlphaFoldDB" id="A0A067N5K0"/>
<dbReference type="InterPro" id="IPR016024">
    <property type="entry name" value="ARM-type_fold"/>
</dbReference>
<comment type="similarity">
    <text evidence="2">Belongs to the RIX1/PELP1 family.</text>
</comment>
<dbReference type="InParanoid" id="A0A067N5K0"/>
<feature type="compositionally biased region" description="Polar residues" evidence="5">
    <location>
        <begin position="629"/>
        <end position="639"/>
    </location>
</feature>
<organism evidence="7 8">
    <name type="scientific">Botryobasidium botryosum (strain FD-172 SS1)</name>
    <dbReference type="NCBI Taxonomy" id="930990"/>
    <lineage>
        <taxon>Eukaryota</taxon>
        <taxon>Fungi</taxon>
        <taxon>Dikarya</taxon>
        <taxon>Basidiomycota</taxon>
        <taxon>Agaricomycotina</taxon>
        <taxon>Agaricomycetes</taxon>
        <taxon>Cantharellales</taxon>
        <taxon>Botryobasidiaceae</taxon>
        <taxon>Botryobasidium</taxon>
    </lineage>
</organism>
<evidence type="ECO:0000256" key="4">
    <source>
        <dbReference type="ARBA" id="ARBA00023242"/>
    </source>
</evidence>
<evidence type="ECO:0000256" key="1">
    <source>
        <dbReference type="ARBA" id="ARBA00004123"/>
    </source>
</evidence>
<evidence type="ECO:0000313" key="8">
    <source>
        <dbReference type="Proteomes" id="UP000027195"/>
    </source>
</evidence>
<dbReference type="Proteomes" id="UP000027195">
    <property type="component" value="Unassembled WGS sequence"/>
</dbReference>
<feature type="region of interest" description="Disordered" evidence="5">
    <location>
        <begin position="414"/>
        <end position="441"/>
    </location>
</feature>
<dbReference type="SUPFAM" id="SSF48371">
    <property type="entry name" value="ARM repeat"/>
    <property type="match status" value="1"/>
</dbReference>
<dbReference type="Pfam" id="PF08167">
    <property type="entry name" value="RIX1"/>
    <property type="match status" value="1"/>
</dbReference>
<feature type="domain" description="Pre-rRNA-processing protein RIX1 N-terminal" evidence="6">
    <location>
        <begin position="7"/>
        <end position="190"/>
    </location>
</feature>
<dbReference type="PANTHER" id="PTHR34105:SF1">
    <property type="entry name" value="PROLINE-, GLUTAMIC ACID- AND LEUCINE-RICH PROTEIN 1"/>
    <property type="match status" value="1"/>
</dbReference>
<dbReference type="HOGENOM" id="CLU_019530_0_0_1"/>
<evidence type="ECO:0000256" key="3">
    <source>
        <dbReference type="ARBA" id="ARBA00021502"/>
    </source>
</evidence>
<dbReference type="OrthoDB" id="20900at2759"/>
<sequence length="766" mass="82229">MPHHLETLLQYYLVTDQVAVLHLPLILSSLARSHFRPSQHLQKWKIRAQALIQSKDSGARWAGLCLARECARLDKELLVDCAQSWLAVVLPMLSRNEPLPVLKAAIHLLSAIFSSATDMPEFQRQVSIPNIPKFSLSLVSLAERDCDEQLKILSLHTISSMLALYPTLHRALQPSLHKLAMQHLNGSFPSPTPPAIVCAAVNLHASLHFTGGKVGGATVWRKSVNEAIDAALVAIGHLTLTLGNGSAPVHAPPAFDLTLLPLALGRLKCMVALIIALLQSSTSRPVPMPVASLANLCLRLLGVTLEDDVSADQNFFDVSQRALEVSVMPELWKLGCQLTAQLAKCTRRHLTPHASRLLSHVIYHMEKPLSSIHRLPFLHALPPLLTHTCPTHSTLLPNRLLKSILGTLTKILPSSNQMRPKEGSGDGTAGTGSKRGKKRARGYEGDEVFRVGKEVICKSDEEGEEIIAALTALPYILENHSQVSRALHSLSRRMLLSLLLSLPRQPASSLSVDLSLHGRVLAKVTSLCEELVVGMDGWALKSVGLVVGAVGTADGSEETLKANTVAQSHLEVLLHPRLPPLLRSLPALESISLYRTDESKDEKEARVKLGVEPGGASTLAAASEAVDNAVSTTSQQPASLPTVVSAGPETYSSSSTHALSASVVSATSAPVAPLSPAAPPTTQPIHDSPMLPAKTNPVLAEQPATAPKKSQARQLAPSSVAFSTIPQVQPVAIDTPRVAEKRPAAFDEDSDNDEEMPFINMDSDSD</sequence>
<dbReference type="STRING" id="930990.A0A067N5K0"/>
<dbReference type="GO" id="GO:0005634">
    <property type="term" value="C:nucleus"/>
    <property type="evidence" value="ECO:0007669"/>
    <property type="project" value="UniProtKB-SubCell"/>
</dbReference>
<name>A0A067N5K0_BOTB1</name>
<reference evidence="8" key="1">
    <citation type="journal article" date="2014" name="Proc. Natl. Acad. Sci. U.S.A.">
        <title>Extensive sampling of basidiomycete genomes demonstrates inadequacy of the white-rot/brown-rot paradigm for wood decay fungi.</title>
        <authorList>
            <person name="Riley R."/>
            <person name="Salamov A.A."/>
            <person name="Brown D.W."/>
            <person name="Nagy L.G."/>
            <person name="Floudas D."/>
            <person name="Held B.W."/>
            <person name="Levasseur A."/>
            <person name="Lombard V."/>
            <person name="Morin E."/>
            <person name="Otillar R."/>
            <person name="Lindquist E.A."/>
            <person name="Sun H."/>
            <person name="LaButti K.M."/>
            <person name="Schmutz J."/>
            <person name="Jabbour D."/>
            <person name="Luo H."/>
            <person name="Baker S.E."/>
            <person name="Pisabarro A.G."/>
            <person name="Walton J.D."/>
            <person name="Blanchette R.A."/>
            <person name="Henrissat B."/>
            <person name="Martin F."/>
            <person name="Cullen D."/>
            <person name="Hibbett D.S."/>
            <person name="Grigoriev I.V."/>
        </authorList>
    </citation>
    <scope>NUCLEOTIDE SEQUENCE [LARGE SCALE GENOMIC DNA]</scope>
    <source>
        <strain evidence="8">FD-172 SS1</strain>
    </source>
</reference>
<dbReference type="FunCoup" id="A0A067N5K0">
    <property type="interactions" value="167"/>
</dbReference>
<dbReference type="EMBL" id="KL198020">
    <property type="protein sequence ID" value="KDQ19056.1"/>
    <property type="molecule type" value="Genomic_DNA"/>
</dbReference>
<evidence type="ECO:0000256" key="5">
    <source>
        <dbReference type="SAM" id="MobiDB-lite"/>
    </source>
</evidence>
<dbReference type="GO" id="GO:0006364">
    <property type="term" value="P:rRNA processing"/>
    <property type="evidence" value="ECO:0007669"/>
    <property type="project" value="TreeGrafter"/>
</dbReference>
<evidence type="ECO:0000313" key="7">
    <source>
        <dbReference type="EMBL" id="KDQ19056.1"/>
    </source>
</evidence>
<feature type="region of interest" description="Disordered" evidence="5">
    <location>
        <begin position="628"/>
        <end position="654"/>
    </location>
</feature>
<protein>
    <recommendedName>
        <fullName evidence="3">Pre-rRNA-processing protein RIX1</fullName>
    </recommendedName>
</protein>
<accession>A0A067N5K0</accession>
<dbReference type="PANTHER" id="PTHR34105">
    <property type="entry name" value="PROLINE-, GLUTAMIC ACID- AND LEUCINE-RICH PROTEIN 1"/>
    <property type="match status" value="1"/>
</dbReference>